<protein>
    <submittedName>
        <fullName evidence="1">Uncharacterized protein</fullName>
    </submittedName>
</protein>
<dbReference type="SUPFAM" id="SSF53822">
    <property type="entry name" value="Periplasmic binding protein-like I"/>
    <property type="match status" value="1"/>
</dbReference>
<organism evidence="1 2">
    <name type="scientific">Paenibacillus helianthi</name>
    <dbReference type="NCBI Taxonomy" id="1349432"/>
    <lineage>
        <taxon>Bacteria</taxon>
        <taxon>Bacillati</taxon>
        <taxon>Bacillota</taxon>
        <taxon>Bacilli</taxon>
        <taxon>Bacillales</taxon>
        <taxon>Paenibacillaceae</taxon>
        <taxon>Paenibacillus</taxon>
    </lineage>
</organism>
<keyword evidence="2" id="KW-1185">Reference proteome</keyword>
<dbReference type="EMBL" id="LVWI01000034">
    <property type="protein sequence ID" value="OKP87810.1"/>
    <property type="molecule type" value="Genomic_DNA"/>
</dbReference>
<proteinExistence type="predicted"/>
<accession>A0ABX3ETL8</accession>
<reference evidence="1 2" key="1">
    <citation type="submission" date="2016-03" db="EMBL/GenBank/DDBJ databases">
        <authorList>
            <person name="Sant'Anna F.H."/>
            <person name="Ambrosini A."/>
            <person name="Souza R."/>
            <person name="Bach E."/>
            <person name="Fernandes G."/>
            <person name="Balsanelli E."/>
            <person name="Baura V.A."/>
            <person name="Souza E.M."/>
            <person name="Passaglia L."/>
        </authorList>
    </citation>
    <scope>NUCLEOTIDE SEQUENCE [LARGE SCALE GENOMIC DNA]</scope>
    <source>
        <strain evidence="1 2">P26E</strain>
    </source>
</reference>
<gene>
    <name evidence="1" type="ORF">A3844_10420</name>
</gene>
<dbReference type="RefSeq" id="WP_074107369.1">
    <property type="nucleotide sequence ID" value="NZ_LVWI01000034.1"/>
</dbReference>
<dbReference type="InterPro" id="IPR028082">
    <property type="entry name" value="Peripla_BP_I"/>
</dbReference>
<comment type="caution">
    <text evidence="1">The sequence shown here is derived from an EMBL/GenBank/DDBJ whole genome shotgun (WGS) entry which is preliminary data.</text>
</comment>
<sequence length="83" mass="8983">MLNQRVDGIIANISVLSEDLSRELDRLAFPYVSIGEIDIAVSWVDYDNEAGGRMLTIHLKSGKAIASRHLLAVKGTRESSAAG</sequence>
<dbReference type="Proteomes" id="UP000186058">
    <property type="component" value="Unassembled WGS sequence"/>
</dbReference>
<evidence type="ECO:0000313" key="2">
    <source>
        <dbReference type="Proteomes" id="UP000186058"/>
    </source>
</evidence>
<evidence type="ECO:0000313" key="1">
    <source>
        <dbReference type="EMBL" id="OKP87810.1"/>
    </source>
</evidence>
<name>A0ABX3ETL8_9BACL</name>
<dbReference type="Gene3D" id="3.40.50.2300">
    <property type="match status" value="1"/>
</dbReference>